<protein>
    <submittedName>
        <fullName evidence="3">Uncharacterized protein</fullName>
    </submittedName>
</protein>
<evidence type="ECO:0000313" key="4">
    <source>
        <dbReference type="Proteomes" id="UP000007148"/>
    </source>
</evidence>
<accession>G4TP80</accession>
<gene>
    <name evidence="3" type="ORF">PIIN_07074</name>
</gene>
<feature type="chain" id="PRO_5003469292" evidence="2">
    <location>
        <begin position="32"/>
        <end position="436"/>
    </location>
</feature>
<evidence type="ECO:0000256" key="1">
    <source>
        <dbReference type="SAM" id="MobiDB-lite"/>
    </source>
</evidence>
<keyword evidence="2" id="KW-0732">Signal</keyword>
<proteinExistence type="predicted"/>
<comment type="caution">
    <text evidence="3">The sequence shown here is derived from an EMBL/GenBank/DDBJ whole genome shotgun (WGS) entry which is preliminary data.</text>
</comment>
<dbReference type="InParanoid" id="G4TP80"/>
<evidence type="ECO:0000313" key="3">
    <source>
        <dbReference type="EMBL" id="CCA73120.1"/>
    </source>
</evidence>
<dbReference type="AlphaFoldDB" id="G4TP80"/>
<name>G4TP80_SERID</name>
<dbReference type="OrthoDB" id="2310204at2759"/>
<dbReference type="eggNOG" id="ENOG502RZXK">
    <property type="taxonomic scope" value="Eukaryota"/>
</dbReference>
<feature type="signal peptide" evidence="2">
    <location>
        <begin position="1"/>
        <end position="31"/>
    </location>
</feature>
<keyword evidence="4" id="KW-1185">Reference proteome</keyword>
<feature type="region of interest" description="Disordered" evidence="1">
    <location>
        <begin position="206"/>
        <end position="231"/>
    </location>
</feature>
<organism evidence="3 4">
    <name type="scientific">Serendipita indica (strain DSM 11827)</name>
    <name type="common">Root endophyte fungus</name>
    <name type="synonym">Piriformospora indica</name>
    <dbReference type="NCBI Taxonomy" id="1109443"/>
    <lineage>
        <taxon>Eukaryota</taxon>
        <taxon>Fungi</taxon>
        <taxon>Dikarya</taxon>
        <taxon>Basidiomycota</taxon>
        <taxon>Agaricomycotina</taxon>
        <taxon>Agaricomycetes</taxon>
        <taxon>Sebacinales</taxon>
        <taxon>Serendipitaceae</taxon>
        <taxon>Serendipita</taxon>
    </lineage>
</organism>
<dbReference type="HOGENOM" id="CLU_051382_0_0_1"/>
<reference evidence="3 4" key="1">
    <citation type="journal article" date="2011" name="PLoS Pathog.">
        <title>Endophytic Life Strategies Decoded by Genome and Transcriptome Analyses of the Mutualistic Root Symbiont Piriformospora indica.</title>
        <authorList>
            <person name="Zuccaro A."/>
            <person name="Lahrmann U."/>
            <person name="Guldener U."/>
            <person name="Langen G."/>
            <person name="Pfiffi S."/>
            <person name="Biedenkopf D."/>
            <person name="Wong P."/>
            <person name="Samans B."/>
            <person name="Grimm C."/>
            <person name="Basiewicz M."/>
            <person name="Murat C."/>
            <person name="Martin F."/>
            <person name="Kogel K.H."/>
        </authorList>
    </citation>
    <scope>NUCLEOTIDE SEQUENCE [LARGE SCALE GENOMIC DNA]</scope>
    <source>
        <strain evidence="3 4">DSM 11827</strain>
    </source>
</reference>
<evidence type="ECO:0000256" key="2">
    <source>
        <dbReference type="SAM" id="SignalP"/>
    </source>
</evidence>
<dbReference type="Proteomes" id="UP000007148">
    <property type="component" value="Unassembled WGS sequence"/>
</dbReference>
<dbReference type="EMBL" id="CAFZ01000203">
    <property type="protein sequence ID" value="CCA73120.1"/>
    <property type="molecule type" value="Genomic_DNA"/>
</dbReference>
<sequence length="436" mass="48645">MQRCHARAAVLVLAALLIVHEWKHQITRVDADIVSRTCVDGVPSRIHDVDAHGWFVGARASPLFGAQDVQNSQQNALDVANVYAQRAAQQVAVASTQQEHRKPRFQLNKTDSAIEVDLEPSVQSSFAPMGWVDPRLRGGRMVDFTLPGRGEPLNAIISGLSDPYILTTRGLLHYAQTIGFSTECLGIHIGTLHIANLGDSIPHTNSTLHTTGLPSSDDDPDADPFPHQGGNKTEQLLARQNFDWPLYGWPDYGTCWESLVGGNHFRAWKQDGAGARTGAWFLAVSKELWAGAHHDIQQDGYNAGREHLVMRALKPTRWSPISEGIWWKTEVVYNTTLLAPGKQGINHGIPQDGKVAILTVRRREGPPSYEELEAAWGQVARSSSSWDADHRADRRRGQWELQTVGVEGDVRIEQSRWTIRSWRWILGTLLRSWTIR</sequence>